<evidence type="ECO:0000259" key="4">
    <source>
        <dbReference type="PROSITE" id="PS50118"/>
    </source>
</evidence>
<accession>A0AA40D5X8</accession>
<dbReference type="SMART" id="SM00398">
    <property type="entry name" value="HMG"/>
    <property type="match status" value="1"/>
</dbReference>
<dbReference type="GO" id="GO:0001228">
    <property type="term" value="F:DNA-binding transcription activator activity, RNA polymerase II-specific"/>
    <property type="evidence" value="ECO:0007669"/>
    <property type="project" value="TreeGrafter"/>
</dbReference>
<dbReference type="InterPro" id="IPR050140">
    <property type="entry name" value="SRY-related_HMG-box_TF-like"/>
</dbReference>
<keyword evidence="1 3" id="KW-0238">DNA-binding</keyword>
<sequence length="303" mass="33724">MDAINSSSVNTPSVDSPAANPISANSPVWYFNKMDIPIISDSHILSFMLVDGETVVQHVANDHEDVEVVNILAVAATNFSKMNDGLDAAIVHRKQSMLYYITTLSLAFRLDTNIFDIVHTTMTIADPTPIPGATPAVFPAITTVSSELGRDTMAQNVAVTTKEHIRRPRNQFIIYRQWMSARLHEENPGLTAGAISSIVSKTWKTEAPDVKAHFKALAVEEDRKHKLNYPGYRYQARRTRNERRKLASTIKVASQYPLPAMNPVPQYPLQGMDPMPQYPVQEMSLLTTADLNDIVMSLGNFNN</sequence>
<dbReference type="EMBL" id="JAULSY010000125">
    <property type="protein sequence ID" value="KAK0663966.1"/>
    <property type="molecule type" value="Genomic_DNA"/>
</dbReference>
<protein>
    <submittedName>
        <fullName evidence="5">Sporulation minus regulator 2</fullName>
    </submittedName>
</protein>
<evidence type="ECO:0000256" key="2">
    <source>
        <dbReference type="ARBA" id="ARBA00023163"/>
    </source>
</evidence>
<dbReference type="CDD" id="cd01389">
    <property type="entry name" value="HMG-box_ROX1-like"/>
    <property type="match status" value="1"/>
</dbReference>
<keyword evidence="6" id="KW-1185">Reference proteome</keyword>
<evidence type="ECO:0000313" key="6">
    <source>
        <dbReference type="Proteomes" id="UP001174997"/>
    </source>
</evidence>
<dbReference type="SUPFAM" id="SSF47095">
    <property type="entry name" value="HMG-box"/>
    <property type="match status" value="1"/>
</dbReference>
<dbReference type="PANTHER" id="PTHR10270:SF161">
    <property type="entry name" value="SEX-DETERMINING REGION Y PROTEIN"/>
    <property type="match status" value="1"/>
</dbReference>
<dbReference type="InterPro" id="IPR036910">
    <property type="entry name" value="HMG_box_dom_sf"/>
</dbReference>
<dbReference type="Gene3D" id="1.10.30.10">
    <property type="entry name" value="High mobility group box domain"/>
    <property type="match status" value="1"/>
</dbReference>
<reference evidence="5" key="1">
    <citation type="submission" date="2023-06" db="EMBL/GenBank/DDBJ databases">
        <title>Genome-scale phylogeny and comparative genomics of the fungal order Sordariales.</title>
        <authorList>
            <consortium name="Lawrence Berkeley National Laboratory"/>
            <person name="Hensen N."/>
            <person name="Bonometti L."/>
            <person name="Westerberg I."/>
            <person name="Brannstrom I.O."/>
            <person name="Guillou S."/>
            <person name="Cros-Aarteil S."/>
            <person name="Calhoun S."/>
            <person name="Haridas S."/>
            <person name="Kuo A."/>
            <person name="Mondo S."/>
            <person name="Pangilinan J."/>
            <person name="Riley R."/>
            <person name="Labutti K."/>
            <person name="Andreopoulos B."/>
            <person name="Lipzen A."/>
            <person name="Chen C."/>
            <person name="Yanf M."/>
            <person name="Daum C."/>
            <person name="Ng V."/>
            <person name="Clum A."/>
            <person name="Steindorff A."/>
            <person name="Ohm R."/>
            <person name="Martin F."/>
            <person name="Silar P."/>
            <person name="Natvig D."/>
            <person name="Lalanne C."/>
            <person name="Gautier V."/>
            <person name="Ament-Velasquez S.L."/>
            <person name="Kruys A."/>
            <person name="Hutchinson M.I."/>
            <person name="Powell A.J."/>
            <person name="Barry K."/>
            <person name="Miller A.N."/>
            <person name="Grigoriev I.V."/>
            <person name="Debuchy R."/>
            <person name="Gladieux P."/>
            <person name="Thoren M.H."/>
            <person name="Johannesson H."/>
        </authorList>
    </citation>
    <scope>NUCLEOTIDE SEQUENCE</scope>
    <source>
        <strain evidence="5">CBS 307.81</strain>
    </source>
</reference>
<proteinExistence type="predicted"/>
<dbReference type="GO" id="GO:0000122">
    <property type="term" value="P:negative regulation of transcription by RNA polymerase II"/>
    <property type="evidence" value="ECO:0007669"/>
    <property type="project" value="TreeGrafter"/>
</dbReference>
<dbReference type="AlphaFoldDB" id="A0AA40D5X8"/>
<dbReference type="Proteomes" id="UP001174997">
    <property type="component" value="Unassembled WGS sequence"/>
</dbReference>
<feature type="DNA-binding region" description="HMG box" evidence="3">
    <location>
        <begin position="165"/>
        <end position="233"/>
    </location>
</feature>
<keyword evidence="3" id="KW-0539">Nucleus</keyword>
<comment type="caution">
    <text evidence="5">The sequence shown here is derived from an EMBL/GenBank/DDBJ whole genome shotgun (WGS) entry which is preliminary data.</text>
</comment>
<dbReference type="GO" id="GO:0030154">
    <property type="term" value="P:cell differentiation"/>
    <property type="evidence" value="ECO:0007669"/>
    <property type="project" value="TreeGrafter"/>
</dbReference>
<dbReference type="Pfam" id="PF00505">
    <property type="entry name" value="HMG_box"/>
    <property type="match status" value="1"/>
</dbReference>
<evidence type="ECO:0000256" key="3">
    <source>
        <dbReference type="PROSITE-ProRule" id="PRU00267"/>
    </source>
</evidence>
<name>A0AA40D5X8_9PEZI</name>
<keyword evidence="2" id="KW-0804">Transcription</keyword>
<dbReference type="PANTHER" id="PTHR10270">
    <property type="entry name" value="SOX TRANSCRIPTION FACTOR"/>
    <property type="match status" value="1"/>
</dbReference>
<dbReference type="GO" id="GO:0005634">
    <property type="term" value="C:nucleus"/>
    <property type="evidence" value="ECO:0007669"/>
    <property type="project" value="UniProtKB-UniRule"/>
</dbReference>
<dbReference type="GO" id="GO:0000978">
    <property type="term" value="F:RNA polymerase II cis-regulatory region sequence-specific DNA binding"/>
    <property type="evidence" value="ECO:0007669"/>
    <property type="project" value="TreeGrafter"/>
</dbReference>
<evidence type="ECO:0000313" key="5">
    <source>
        <dbReference type="EMBL" id="KAK0663966.1"/>
    </source>
</evidence>
<dbReference type="PROSITE" id="PS50118">
    <property type="entry name" value="HMG_BOX_2"/>
    <property type="match status" value="1"/>
</dbReference>
<dbReference type="InterPro" id="IPR009071">
    <property type="entry name" value="HMG_box_dom"/>
</dbReference>
<gene>
    <name evidence="5" type="ORF">QBC41DRAFT_359310</name>
</gene>
<feature type="domain" description="HMG box" evidence="4">
    <location>
        <begin position="165"/>
        <end position="233"/>
    </location>
</feature>
<organism evidence="5 6">
    <name type="scientific">Cercophora samala</name>
    <dbReference type="NCBI Taxonomy" id="330535"/>
    <lineage>
        <taxon>Eukaryota</taxon>
        <taxon>Fungi</taxon>
        <taxon>Dikarya</taxon>
        <taxon>Ascomycota</taxon>
        <taxon>Pezizomycotina</taxon>
        <taxon>Sordariomycetes</taxon>
        <taxon>Sordariomycetidae</taxon>
        <taxon>Sordariales</taxon>
        <taxon>Lasiosphaeriaceae</taxon>
        <taxon>Cercophora</taxon>
    </lineage>
</organism>
<evidence type="ECO:0000256" key="1">
    <source>
        <dbReference type="ARBA" id="ARBA00023125"/>
    </source>
</evidence>